<keyword evidence="2" id="KW-1185">Reference proteome</keyword>
<protein>
    <submittedName>
        <fullName evidence="1">Uncharacterized protein</fullName>
    </submittedName>
</protein>
<dbReference type="Proteomes" id="UP001145114">
    <property type="component" value="Unassembled WGS sequence"/>
</dbReference>
<accession>A0ACC1H7F3</accession>
<sequence>MSSTLPPKPLTDGENIAKYKAAAQVANESLAKVFAAVSPGVTVLELCQIGDKAIEEGLITQYRKAKLPRGVAFPTTVSINNVVCHVSPLPSDPEAERKIANGDVVKV</sequence>
<reference evidence="1" key="1">
    <citation type="submission" date="2022-06" db="EMBL/GenBank/DDBJ databases">
        <title>Phylogenomic reconstructions and comparative analyses of Kickxellomycotina fungi.</title>
        <authorList>
            <person name="Reynolds N.K."/>
            <person name="Stajich J.E."/>
            <person name="Barry K."/>
            <person name="Grigoriev I.V."/>
            <person name="Crous P."/>
            <person name="Smith M.E."/>
        </authorList>
    </citation>
    <scope>NUCLEOTIDE SEQUENCE</scope>
    <source>
        <strain evidence="1">RSA 2271</strain>
    </source>
</reference>
<evidence type="ECO:0000313" key="2">
    <source>
        <dbReference type="Proteomes" id="UP001145114"/>
    </source>
</evidence>
<name>A0ACC1H7F3_9FUNG</name>
<organism evidence="1 2">
    <name type="scientific">Spiromyces aspiralis</name>
    <dbReference type="NCBI Taxonomy" id="68401"/>
    <lineage>
        <taxon>Eukaryota</taxon>
        <taxon>Fungi</taxon>
        <taxon>Fungi incertae sedis</taxon>
        <taxon>Zoopagomycota</taxon>
        <taxon>Kickxellomycotina</taxon>
        <taxon>Kickxellomycetes</taxon>
        <taxon>Kickxellales</taxon>
        <taxon>Kickxellaceae</taxon>
        <taxon>Spiromyces</taxon>
    </lineage>
</organism>
<evidence type="ECO:0000313" key="1">
    <source>
        <dbReference type="EMBL" id="KAJ1671514.1"/>
    </source>
</evidence>
<comment type="caution">
    <text evidence="1">The sequence shown here is derived from an EMBL/GenBank/DDBJ whole genome shotgun (WGS) entry which is preliminary data.</text>
</comment>
<dbReference type="EMBL" id="JAMZIH010008718">
    <property type="protein sequence ID" value="KAJ1671514.1"/>
    <property type="molecule type" value="Genomic_DNA"/>
</dbReference>
<gene>
    <name evidence="1" type="ORF">EV182_007592</name>
</gene>
<proteinExistence type="predicted"/>